<dbReference type="PANTHER" id="PTHR12420">
    <property type="entry name" value="PHD FINGER PROTEIN"/>
    <property type="match status" value="1"/>
</dbReference>
<sequence>YTVQLLLFQPRKRHLSAINGDDAVPSSAATALKESGNVPVSAQQRPKERLLPDASVCHRRRETDGSPSPRRCQKRQISAGLDLRCDSASSVAAHYKCMLFASALPQLADPDDEVQPANSLAGFELTSLEREARRGQRLRCSHCRRCGATAGCQEPRCSRGYHLPCAKHAGALLIHAGSFASSLPSALATEASGNLQGAAYANSAGSHFIKCPLCANTEKFRDALLDQGIEIPCRDASWELDENAYASHRYRPRLCSHPDCPDPEVDHYGVWLLKICYVCGADARHVTCAGMKTGRHRYCCQTCTAAIGPAAGPSRSRRPHGGPSSASCGPPDQGDAVTAAGPDAKWRVAWWYTNAMSGRKRRILLNRAGETLDKRRNELIEFFAAIVNAPLPPLPNDLRLQPGHRCRQRRVSVDTFAPFLFVLVLDWVLWTALPSNDDDGFLLQRRVGRRQQERRLSVLGYANELAQLSSTVEVAQRQLDPLSAFVYHGGLVPDVRKDLRRRRGLAWTAFCSVRAVLQFEALLDRQRAALFQAVIETVLLYDAETWTLTDSLEQQVDAAPPSRSATSESPMWHSIAATACSVPPVAPSATLAGRPFHRSRVLLTANAAGEKTDWERLLKRRSRSLMAEPSTATWLADEHQQQLKYPVHRHVLFSGAGRDIGGGGRHGGDGFAPLEFSASGWDASEIGLLVIACLLLCTVALLTLLSLVFCRKRNTVFVADGAFPGEVGATVRRLERAKEQEMIELDSVLAGLDGCSDSASAEVEDFDSESGREDEEDDTRLISKAQRCARVRHDVASAQQSGVSHSRAGCHGVVARCRQRPVAMRLHQAGEAERCASAACQSRLLVLAIELPHPAPAQPLLLQLLRVELVAKHAAGGPDSCGTCRHSWRIQDGRDGPTLVDAVDTAAAAASAWPELATGKWCLRPRMNSYRFMSISSSTSTKLPDRLSYTISSSWTMNGWGLSRRMAWISLRAFTCSQLLYECFIFLQA</sequence>
<keyword evidence="3" id="KW-0862">Zinc</keyword>
<evidence type="ECO:0000256" key="3">
    <source>
        <dbReference type="ARBA" id="ARBA00022833"/>
    </source>
</evidence>
<protein>
    <submittedName>
        <fullName evidence="8">PHD-type domain-containing protein</fullName>
    </submittedName>
</protein>
<dbReference type="Gene3D" id="3.30.40.10">
    <property type="entry name" value="Zinc/RING finger domain, C3HC4 (zinc finger)"/>
    <property type="match status" value="2"/>
</dbReference>
<evidence type="ECO:0000256" key="5">
    <source>
        <dbReference type="SAM" id="Phobius"/>
    </source>
</evidence>
<keyword evidence="7" id="KW-1185">Reference proteome</keyword>
<dbReference type="Proteomes" id="UP000095280">
    <property type="component" value="Unplaced"/>
</dbReference>
<keyword evidence="5" id="KW-0812">Transmembrane</keyword>
<evidence type="ECO:0000256" key="4">
    <source>
        <dbReference type="SAM" id="MobiDB-lite"/>
    </source>
</evidence>
<feature type="region of interest" description="Disordered" evidence="4">
    <location>
        <begin position="32"/>
        <end position="72"/>
    </location>
</feature>
<dbReference type="Pfam" id="PF13771">
    <property type="entry name" value="zf-HC5HC2H"/>
    <property type="match status" value="1"/>
</dbReference>
<dbReference type="InterPro" id="IPR034732">
    <property type="entry name" value="EPHD"/>
</dbReference>
<dbReference type="InterPro" id="IPR013083">
    <property type="entry name" value="Znf_RING/FYVE/PHD"/>
</dbReference>
<reference evidence="8" key="1">
    <citation type="submission" date="2016-11" db="UniProtKB">
        <authorList>
            <consortium name="WormBaseParasite"/>
        </authorList>
    </citation>
    <scope>IDENTIFICATION</scope>
</reference>
<dbReference type="InterPro" id="IPR051188">
    <property type="entry name" value="PHD-type_Zinc_Finger"/>
</dbReference>
<feature type="transmembrane region" description="Helical" evidence="5">
    <location>
        <begin position="686"/>
        <end position="709"/>
    </location>
</feature>
<dbReference type="WBParaSite" id="maker-uti_cns_0049229-snap-gene-1.24-mRNA-1">
    <property type="protein sequence ID" value="maker-uti_cns_0049229-snap-gene-1.24-mRNA-1"/>
    <property type="gene ID" value="maker-uti_cns_0049229-snap-gene-1.24"/>
</dbReference>
<name>A0A1I8JN88_9PLAT</name>
<dbReference type="GO" id="GO:0008270">
    <property type="term" value="F:zinc ion binding"/>
    <property type="evidence" value="ECO:0007669"/>
    <property type="project" value="UniProtKB-KW"/>
</dbReference>
<dbReference type="PROSITE" id="PS51805">
    <property type="entry name" value="EPHD"/>
    <property type="match status" value="1"/>
</dbReference>
<feature type="domain" description="PHD-type" evidence="6">
    <location>
        <begin position="69"/>
        <end position="188"/>
    </location>
</feature>
<dbReference type="InterPro" id="IPR011011">
    <property type="entry name" value="Znf_FYVE_PHD"/>
</dbReference>
<keyword evidence="1" id="KW-0479">Metal-binding</keyword>
<dbReference type="SUPFAM" id="SSF57903">
    <property type="entry name" value="FYVE/PHD zinc finger"/>
    <property type="match status" value="1"/>
</dbReference>
<evidence type="ECO:0000256" key="1">
    <source>
        <dbReference type="ARBA" id="ARBA00022723"/>
    </source>
</evidence>
<dbReference type="PANTHER" id="PTHR12420:SF42">
    <property type="entry name" value="G2_M PHASE-SPECIFIC E3 UBIQUITIN-PROTEIN LIGASE"/>
    <property type="match status" value="1"/>
</dbReference>
<keyword evidence="2" id="KW-0863">Zinc-finger</keyword>
<evidence type="ECO:0000259" key="6">
    <source>
        <dbReference type="PROSITE" id="PS51805"/>
    </source>
</evidence>
<organism evidence="7 8">
    <name type="scientific">Macrostomum lignano</name>
    <dbReference type="NCBI Taxonomy" id="282301"/>
    <lineage>
        <taxon>Eukaryota</taxon>
        <taxon>Metazoa</taxon>
        <taxon>Spiralia</taxon>
        <taxon>Lophotrochozoa</taxon>
        <taxon>Platyhelminthes</taxon>
        <taxon>Rhabditophora</taxon>
        <taxon>Macrostomorpha</taxon>
        <taxon>Macrostomida</taxon>
        <taxon>Macrostomidae</taxon>
        <taxon>Macrostomum</taxon>
    </lineage>
</organism>
<evidence type="ECO:0000313" key="7">
    <source>
        <dbReference type="Proteomes" id="UP000095280"/>
    </source>
</evidence>
<proteinExistence type="predicted"/>
<keyword evidence="5" id="KW-1133">Transmembrane helix</keyword>
<evidence type="ECO:0000313" key="8">
    <source>
        <dbReference type="WBParaSite" id="maker-uti_cns_0049229-snap-gene-1.24-mRNA-1"/>
    </source>
</evidence>
<dbReference type="AlphaFoldDB" id="A0A1I8JN88"/>
<dbReference type="GO" id="GO:0005634">
    <property type="term" value="C:nucleus"/>
    <property type="evidence" value="ECO:0007669"/>
    <property type="project" value="TreeGrafter"/>
</dbReference>
<accession>A0A1I8JN88</accession>
<keyword evidence="5" id="KW-0472">Membrane</keyword>
<feature type="region of interest" description="Disordered" evidence="4">
    <location>
        <begin position="310"/>
        <end position="339"/>
    </location>
</feature>
<evidence type="ECO:0000256" key="2">
    <source>
        <dbReference type="ARBA" id="ARBA00022771"/>
    </source>
</evidence>